<reference evidence="4 5" key="1">
    <citation type="submission" date="2014-08" db="EMBL/GenBank/DDBJ databases">
        <authorList>
            <person name="den Bakker H.C."/>
        </authorList>
    </citation>
    <scope>NUCLEOTIDE SEQUENCE [LARGE SCALE GENOMIC DNA]</scope>
    <source>
        <strain evidence="4 5">DSM 18334</strain>
    </source>
</reference>
<evidence type="ECO:0000256" key="2">
    <source>
        <dbReference type="SAM" id="Phobius"/>
    </source>
</evidence>
<evidence type="ECO:0000256" key="1">
    <source>
        <dbReference type="SAM" id="MobiDB-lite"/>
    </source>
</evidence>
<evidence type="ECO:0000259" key="3">
    <source>
        <dbReference type="Pfam" id="PF07811"/>
    </source>
</evidence>
<dbReference type="AlphaFoldDB" id="A0A098M919"/>
<feature type="region of interest" description="Disordered" evidence="1">
    <location>
        <begin position="199"/>
        <end position="223"/>
    </location>
</feature>
<feature type="transmembrane region" description="Helical" evidence="2">
    <location>
        <begin position="15"/>
        <end position="37"/>
    </location>
</feature>
<gene>
    <name evidence="4" type="ORF">PWYN_06500</name>
</gene>
<proteinExistence type="predicted"/>
<dbReference type="EMBL" id="JQCR01000002">
    <property type="protein sequence ID" value="KGE19039.1"/>
    <property type="molecule type" value="Genomic_DNA"/>
</dbReference>
<keyword evidence="2" id="KW-0812">Transmembrane</keyword>
<dbReference type="Proteomes" id="UP000029734">
    <property type="component" value="Unassembled WGS sequence"/>
</dbReference>
<dbReference type="InterPro" id="IPR012495">
    <property type="entry name" value="TadE-like_dom"/>
</dbReference>
<evidence type="ECO:0000313" key="5">
    <source>
        <dbReference type="Proteomes" id="UP000029734"/>
    </source>
</evidence>
<dbReference type="OrthoDB" id="2703555at2"/>
<sequence>MSNLWKEDGSFTIEASLLLPIIMFITMLLLFFCLYSYQKSVLLQVASATAERGAYTWDNSHKETTGSFAAGQYDSLYWRIGEDNLLGSLFGAGAGSGSVTVLLPDKTEGSAEDLPKVKLGQSAVKVPVNMPGEIKYTFGLTGRKVSLKLQHLLDLPVLDEILTDGGVPAVEAQSLIAEPVEFIRSVDLMRYYGAKFQGRSGNEDSGAAMKPKDASEMVGKLKK</sequence>
<reference evidence="4 5" key="2">
    <citation type="submission" date="2014-10" db="EMBL/GenBank/DDBJ databases">
        <title>Comparative genomics of the Paenibacillus odorifer group.</title>
        <authorList>
            <person name="Tsai Y.-C."/>
            <person name="Martin N."/>
            <person name="Korlach J."/>
            <person name="Wiedmann M."/>
        </authorList>
    </citation>
    <scope>NUCLEOTIDE SEQUENCE [LARGE SCALE GENOMIC DNA]</scope>
    <source>
        <strain evidence="4 5">DSM 18334</strain>
    </source>
</reference>
<evidence type="ECO:0000313" key="4">
    <source>
        <dbReference type="EMBL" id="KGE19039.1"/>
    </source>
</evidence>
<comment type="caution">
    <text evidence="4">The sequence shown here is derived from an EMBL/GenBank/DDBJ whole genome shotgun (WGS) entry which is preliminary data.</text>
</comment>
<dbReference type="eggNOG" id="ENOG50332KY">
    <property type="taxonomic scope" value="Bacteria"/>
</dbReference>
<dbReference type="Pfam" id="PF07811">
    <property type="entry name" value="TadE"/>
    <property type="match status" value="1"/>
</dbReference>
<feature type="domain" description="TadE-like" evidence="3">
    <location>
        <begin position="9"/>
        <end position="50"/>
    </location>
</feature>
<keyword evidence="2" id="KW-1133">Transmembrane helix</keyword>
<protein>
    <submittedName>
        <fullName evidence="4">Pilus assembly protein TadE</fullName>
    </submittedName>
</protein>
<dbReference type="RefSeq" id="WP_036649577.1">
    <property type="nucleotide sequence ID" value="NZ_JQCR01000002.1"/>
</dbReference>
<keyword evidence="2" id="KW-0472">Membrane</keyword>
<accession>A0A098M919</accession>
<organism evidence="4 5">
    <name type="scientific">Paenibacillus wynnii</name>
    <dbReference type="NCBI Taxonomy" id="268407"/>
    <lineage>
        <taxon>Bacteria</taxon>
        <taxon>Bacillati</taxon>
        <taxon>Bacillota</taxon>
        <taxon>Bacilli</taxon>
        <taxon>Bacillales</taxon>
        <taxon>Paenibacillaceae</taxon>
        <taxon>Paenibacillus</taxon>
    </lineage>
</organism>
<name>A0A098M919_9BACL</name>
<dbReference type="STRING" id="268407.PWYN_06500"/>
<keyword evidence="5" id="KW-1185">Reference proteome</keyword>